<name>A0A0C3B164_PILCF</name>
<dbReference type="InParanoid" id="A0A0C3B164"/>
<proteinExistence type="predicted"/>
<sequence length="175" mass="19943">MEPKIHELKIAQQFIESLKNATLDNSKLDDWVREWLRNPPTNTVDDMLDPILRLSIDIYLAVGNTSLETYNSVRNALIRYNPAEPILSYDIVKRNITKISGVTPIQEDMCVNTCIAFTGPFSELDMCPECAEPHYDPQKSQADKKIGRRQFYTLPIGPQLQALWRSPPVVVVVID</sequence>
<dbReference type="OrthoDB" id="2742740at2759"/>
<evidence type="ECO:0000313" key="2">
    <source>
        <dbReference type="Proteomes" id="UP000054166"/>
    </source>
</evidence>
<gene>
    <name evidence="1" type="ORF">PILCRDRAFT_73658</name>
</gene>
<dbReference type="STRING" id="765440.A0A0C3B164"/>
<protein>
    <submittedName>
        <fullName evidence="1">Uncharacterized protein</fullName>
    </submittedName>
</protein>
<dbReference type="HOGENOM" id="CLU_007337_3_0_1"/>
<accession>A0A0C3B164</accession>
<reference evidence="1 2" key="1">
    <citation type="submission" date="2014-04" db="EMBL/GenBank/DDBJ databases">
        <authorList>
            <consortium name="DOE Joint Genome Institute"/>
            <person name="Kuo A."/>
            <person name="Tarkka M."/>
            <person name="Buscot F."/>
            <person name="Kohler A."/>
            <person name="Nagy L.G."/>
            <person name="Floudas D."/>
            <person name="Copeland A."/>
            <person name="Barry K.W."/>
            <person name="Cichocki N."/>
            <person name="Veneault-Fourrey C."/>
            <person name="LaButti K."/>
            <person name="Lindquist E.A."/>
            <person name="Lipzen A."/>
            <person name="Lundell T."/>
            <person name="Morin E."/>
            <person name="Murat C."/>
            <person name="Sun H."/>
            <person name="Tunlid A."/>
            <person name="Henrissat B."/>
            <person name="Grigoriev I.V."/>
            <person name="Hibbett D.S."/>
            <person name="Martin F."/>
            <person name="Nordberg H.P."/>
            <person name="Cantor M.N."/>
            <person name="Hua S.X."/>
        </authorList>
    </citation>
    <scope>NUCLEOTIDE SEQUENCE [LARGE SCALE GENOMIC DNA]</scope>
    <source>
        <strain evidence="1 2">F 1598</strain>
    </source>
</reference>
<dbReference type="EMBL" id="KN833006">
    <property type="protein sequence ID" value="KIM79958.1"/>
    <property type="molecule type" value="Genomic_DNA"/>
</dbReference>
<dbReference type="AlphaFoldDB" id="A0A0C3B164"/>
<evidence type="ECO:0000313" key="1">
    <source>
        <dbReference type="EMBL" id="KIM79958.1"/>
    </source>
</evidence>
<keyword evidence="2" id="KW-1185">Reference proteome</keyword>
<dbReference type="Proteomes" id="UP000054166">
    <property type="component" value="Unassembled WGS sequence"/>
</dbReference>
<organism evidence="1 2">
    <name type="scientific">Piloderma croceum (strain F 1598)</name>
    <dbReference type="NCBI Taxonomy" id="765440"/>
    <lineage>
        <taxon>Eukaryota</taxon>
        <taxon>Fungi</taxon>
        <taxon>Dikarya</taxon>
        <taxon>Basidiomycota</taxon>
        <taxon>Agaricomycotina</taxon>
        <taxon>Agaricomycetes</taxon>
        <taxon>Agaricomycetidae</taxon>
        <taxon>Atheliales</taxon>
        <taxon>Atheliaceae</taxon>
        <taxon>Piloderma</taxon>
    </lineage>
</organism>
<reference evidence="2" key="2">
    <citation type="submission" date="2015-01" db="EMBL/GenBank/DDBJ databases">
        <title>Evolutionary Origins and Diversification of the Mycorrhizal Mutualists.</title>
        <authorList>
            <consortium name="DOE Joint Genome Institute"/>
            <consortium name="Mycorrhizal Genomics Consortium"/>
            <person name="Kohler A."/>
            <person name="Kuo A."/>
            <person name="Nagy L.G."/>
            <person name="Floudas D."/>
            <person name="Copeland A."/>
            <person name="Barry K.W."/>
            <person name="Cichocki N."/>
            <person name="Veneault-Fourrey C."/>
            <person name="LaButti K."/>
            <person name="Lindquist E.A."/>
            <person name="Lipzen A."/>
            <person name="Lundell T."/>
            <person name="Morin E."/>
            <person name="Murat C."/>
            <person name="Riley R."/>
            <person name="Ohm R."/>
            <person name="Sun H."/>
            <person name="Tunlid A."/>
            <person name="Henrissat B."/>
            <person name="Grigoriev I.V."/>
            <person name="Hibbett D.S."/>
            <person name="Martin F."/>
        </authorList>
    </citation>
    <scope>NUCLEOTIDE SEQUENCE [LARGE SCALE GENOMIC DNA]</scope>
    <source>
        <strain evidence="2">F 1598</strain>
    </source>
</reference>